<organism evidence="2">
    <name type="scientific">Microvirus mar61</name>
    <dbReference type="NCBI Taxonomy" id="2851198"/>
    <lineage>
        <taxon>Viruses</taxon>
        <taxon>Monodnaviria</taxon>
        <taxon>Sangervirae</taxon>
        <taxon>Phixviricota</taxon>
        <taxon>Malgrandaviricetes</taxon>
        <taxon>Petitvirales</taxon>
        <taxon>Microviridae</taxon>
    </lineage>
</organism>
<feature type="region of interest" description="Disordered" evidence="1">
    <location>
        <begin position="97"/>
        <end position="118"/>
    </location>
</feature>
<feature type="region of interest" description="Disordered" evidence="1">
    <location>
        <begin position="35"/>
        <end position="56"/>
    </location>
</feature>
<proteinExistence type="predicted"/>
<reference evidence="2" key="1">
    <citation type="submission" date="2021-04" db="EMBL/GenBank/DDBJ databases">
        <title>Genomes of microviruses identified in yellow-bellied marmot fecal samples.</title>
        <authorList>
            <person name="Varsani A."/>
            <person name="Kraberger S."/>
            <person name="Chatterjee A."/>
            <person name="Richet C."/>
            <person name="Fontenele R.S."/>
            <person name="Schmidlin K."/>
            <person name="Blumstein D.T."/>
        </authorList>
    </citation>
    <scope>NUCLEOTIDE SEQUENCE</scope>
    <source>
        <strain evidence="2">Mar61</strain>
    </source>
</reference>
<protein>
    <submittedName>
        <fullName evidence="2">DNA pilot protein</fullName>
    </submittedName>
</protein>
<name>A0A8F5MKV0_9VIRU</name>
<accession>A0A8F5MKV0</accession>
<sequence length="393" mass="44263">MLPPNNLPPRNRIRNWINLAAAGLGFLGSAVGASSSSSSNYKARQHQTSERLASQQWQDMQRREQNAFAEDMYKKYESPEAMAEQYRRAGLNPRLAATGGQSVSAQSGSAGSAPVGGAVPQTPSISPTSITGAFQDVFASLKALSEAKKVGVDTRLLESTFEDRVKQASLGTEAMELNNALQRYNVKWSDKEHQARYEKLLLDVANGRIYGDKLREELRGLGISNDILKNELDTWWNTYNHKINLMVSEQGEHEANTKLRQAQTDTEKVRPGLVRSQTNLNYSQIRLNDTMNKLRKQDITLRQVDEEISNIQFDELKDNPFLSYFIVDGLHQAIQNSSVIPQHEREKLRLEVERLARENPLVGIDPHAPDFDKKVQEFFNRVKHVGSALSPFK</sequence>
<evidence type="ECO:0000256" key="1">
    <source>
        <dbReference type="SAM" id="MobiDB-lite"/>
    </source>
</evidence>
<dbReference type="EMBL" id="MZ089807">
    <property type="protein sequence ID" value="QXN75292.1"/>
    <property type="molecule type" value="Genomic_DNA"/>
</dbReference>
<evidence type="ECO:0000313" key="2">
    <source>
        <dbReference type="EMBL" id="QXN75292.1"/>
    </source>
</evidence>